<dbReference type="EMBL" id="JBHSAY010000023">
    <property type="protein sequence ID" value="MFC4135572.1"/>
    <property type="molecule type" value="Genomic_DNA"/>
</dbReference>
<dbReference type="PANTHER" id="PTHR43433">
    <property type="entry name" value="HYDROLASE, ALPHA/BETA FOLD FAMILY PROTEIN"/>
    <property type="match status" value="1"/>
</dbReference>
<dbReference type="PRINTS" id="PR00111">
    <property type="entry name" value="ABHYDROLASE"/>
</dbReference>
<keyword evidence="2" id="KW-0378">Hydrolase</keyword>
<dbReference type="Pfam" id="PF00561">
    <property type="entry name" value="Abhydrolase_1"/>
    <property type="match status" value="1"/>
</dbReference>
<dbReference type="Gene3D" id="3.40.50.1820">
    <property type="entry name" value="alpha/beta hydrolase"/>
    <property type="match status" value="1"/>
</dbReference>
<keyword evidence="3" id="KW-1185">Reference proteome</keyword>
<dbReference type="SUPFAM" id="SSF53474">
    <property type="entry name" value="alpha/beta-Hydrolases"/>
    <property type="match status" value="1"/>
</dbReference>
<proteinExistence type="predicted"/>
<dbReference type="InterPro" id="IPR050471">
    <property type="entry name" value="AB_hydrolase"/>
</dbReference>
<sequence>MTVEYTHNGSAKIAYETFGDPSGEPLLLIMGLDFQMVYWPDDFCRMLVDRGFFVARFDNRDAGLSEHFASAQQRHPIAALFRRDRTPAYTGADMVGDGLAVMDALGWKSAHVAGASLGSFLAVATALGHPDRVRSLALLLATPSGISASLRYIQFGFIAKMGKIKHPDTDEGAIQTLVDISRAQSSPGNPVDLTWAREVAEVAHSRAPRDQSGTQRQLAAVRSYPGLAARRLALSAPTIIVNGADDPLLRGPAAARALAKAIPGATAKIVPDMGHDLPAALWSELADDIAANAGVSHSS</sequence>
<feature type="domain" description="AB hydrolase-1" evidence="1">
    <location>
        <begin position="38"/>
        <end position="276"/>
    </location>
</feature>
<reference evidence="3" key="1">
    <citation type="journal article" date="2019" name="Int. J. Syst. Evol. Microbiol.">
        <title>The Global Catalogue of Microorganisms (GCM) 10K type strain sequencing project: providing services to taxonomists for standard genome sequencing and annotation.</title>
        <authorList>
            <consortium name="The Broad Institute Genomics Platform"/>
            <consortium name="The Broad Institute Genome Sequencing Center for Infectious Disease"/>
            <person name="Wu L."/>
            <person name="Ma J."/>
        </authorList>
    </citation>
    <scope>NUCLEOTIDE SEQUENCE [LARGE SCALE GENOMIC DNA]</scope>
    <source>
        <strain evidence="3">CGMCC 4.7289</strain>
    </source>
</reference>
<evidence type="ECO:0000259" key="1">
    <source>
        <dbReference type="Pfam" id="PF00561"/>
    </source>
</evidence>
<protein>
    <submittedName>
        <fullName evidence="2">Alpha/beta fold hydrolase</fullName>
    </submittedName>
</protein>
<dbReference type="PANTHER" id="PTHR43433:SF5">
    <property type="entry name" value="AB HYDROLASE-1 DOMAIN-CONTAINING PROTEIN"/>
    <property type="match status" value="1"/>
</dbReference>
<evidence type="ECO:0000313" key="3">
    <source>
        <dbReference type="Proteomes" id="UP001595816"/>
    </source>
</evidence>
<comment type="caution">
    <text evidence="2">The sequence shown here is derived from an EMBL/GenBank/DDBJ whole genome shotgun (WGS) entry which is preliminary data.</text>
</comment>
<dbReference type="InterPro" id="IPR000073">
    <property type="entry name" value="AB_hydrolase_1"/>
</dbReference>
<name>A0ABV8LWX9_9ACTN</name>
<dbReference type="RefSeq" id="WP_253750208.1">
    <property type="nucleotide sequence ID" value="NZ_JAMZDZ010000001.1"/>
</dbReference>
<evidence type="ECO:0000313" key="2">
    <source>
        <dbReference type="EMBL" id="MFC4135572.1"/>
    </source>
</evidence>
<gene>
    <name evidence="2" type="ORF">ACFOZ4_33580</name>
</gene>
<dbReference type="GO" id="GO:0016787">
    <property type="term" value="F:hydrolase activity"/>
    <property type="evidence" value="ECO:0007669"/>
    <property type="project" value="UniProtKB-KW"/>
</dbReference>
<accession>A0ABV8LWX9</accession>
<dbReference type="InterPro" id="IPR029058">
    <property type="entry name" value="AB_hydrolase_fold"/>
</dbReference>
<organism evidence="2 3">
    <name type="scientific">Hamadaea flava</name>
    <dbReference type="NCBI Taxonomy" id="1742688"/>
    <lineage>
        <taxon>Bacteria</taxon>
        <taxon>Bacillati</taxon>
        <taxon>Actinomycetota</taxon>
        <taxon>Actinomycetes</taxon>
        <taxon>Micromonosporales</taxon>
        <taxon>Micromonosporaceae</taxon>
        <taxon>Hamadaea</taxon>
    </lineage>
</organism>
<dbReference type="Proteomes" id="UP001595816">
    <property type="component" value="Unassembled WGS sequence"/>
</dbReference>